<evidence type="ECO:0000313" key="10">
    <source>
        <dbReference type="EMBL" id="KXB56808.1"/>
    </source>
</evidence>
<dbReference type="PANTHER" id="PTHR34308">
    <property type="entry name" value="COBALAMIN BIOSYNTHESIS PROTEIN CBIB"/>
    <property type="match status" value="1"/>
</dbReference>
<evidence type="ECO:0000313" key="11">
    <source>
        <dbReference type="Proteomes" id="UP000070394"/>
    </source>
</evidence>
<dbReference type="PATRIC" id="fig|467210.3.peg.1704"/>
<reference evidence="11" key="1">
    <citation type="submission" date="2016-01" db="EMBL/GenBank/DDBJ databases">
        <authorList>
            <person name="Mitreva M."/>
            <person name="Pepin K.H."/>
            <person name="Mihindukulasuriya K.A."/>
            <person name="Fulton R."/>
            <person name="Fronick C."/>
            <person name="O'Laughlin M."/>
            <person name="Miner T."/>
            <person name="Herter B."/>
            <person name="Rosa B.A."/>
            <person name="Cordes M."/>
            <person name="Tomlinson C."/>
            <person name="Wollam A."/>
            <person name="Palsikar V.B."/>
            <person name="Mardis E.R."/>
            <person name="Wilson R.K."/>
        </authorList>
    </citation>
    <scope>NUCLEOTIDE SEQUENCE [LARGE SCALE GENOMIC DNA]</scope>
    <source>
        <strain evidence="11">DNF00896</strain>
    </source>
</reference>
<feature type="transmembrane region" description="Helical" evidence="9">
    <location>
        <begin position="316"/>
        <end position="338"/>
    </location>
</feature>
<dbReference type="GO" id="GO:0005886">
    <property type="term" value="C:plasma membrane"/>
    <property type="evidence" value="ECO:0007669"/>
    <property type="project" value="UniProtKB-SubCell"/>
</dbReference>
<sequence length="339" mass="38496">MIHFFAFLCGFILDFFIRDFEKFPHIVRFIGNTISAFEKLFRKVFKSDTGLLFSGFLIVFFNILIWGGAAYLIDTFLYKVNTLLAFLFESSLFFQIFAKASLRFESMKVYHAIKSNDIEKSRKALSMIVGRDTDRLDYEHIIKAVIETVAENMSDGIVAPWFYATLGSIIAAFNTELIWLILVLPIIYKTVNTMDSMIGYKDEKYFYIGKAAAKLDDIVNFLPARVSAIILLFVIFILSLVKGSFITFTNSLQAFIKYRYVHSSPNAGQTESIIAGFFNTKLLGDAYYFGKLVKKKSIGDGNAAVKADYIIEVNNIMYFAYTVLLIINLIIGGIICFIS</sequence>
<keyword evidence="6 9" id="KW-0812">Transmembrane</keyword>
<gene>
    <name evidence="9" type="primary">cobD</name>
    <name evidence="10" type="ORF">HMPREF1866_01718</name>
</gene>
<dbReference type="InterPro" id="IPR004485">
    <property type="entry name" value="Cobalamin_biosynth_CobD/CbiB"/>
</dbReference>
<dbReference type="GO" id="GO:0015420">
    <property type="term" value="F:ABC-type vitamin B12 transporter activity"/>
    <property type="evidence" value="ECO:0007669"/>
    <property type="project" value="UniProtKB-UniRule"/>
</dbReference>
<feature type="transmembrane region" description="Helical" evidence="9">
    <location>
        <begin position="80"/>
        <end position="98"/>
    </location>
</feature>
<feature type="transmembrane region" description="Helical" evidence="9">
    <location>
        <begin position="51"/>
        <end position="73"/>
    </location>
</feature>
<dbReference type="Proteomes" id="UP000070394">
    <property type="component" value="Unassembled WGS sequence"/>
</dbReference>
<keyword evidence="11" id="KW-1185">Reference proteome</keyword>
<keyword evidence="5 9" id="KW-0169">Cobalamin biosynthesis</keyword>
<evidence type="ECO:0000256" key="4">
    <source>
        <dbReference type="ARBA" id="ARBA00022475"/>
    </source>
</evidence>
<comment type="pathway">
    <text evidence="2 9">Cofactor biosynthesis; adenosylcobalamin biosynthesis.</text>
</comment>
<feature type="transmembrane region" description="Helical" evidence="9">
    <location>
        <begin position="161"/>
        <end position="188"/>
    </location>
</feature>
<dbReference type="GO" id="GO:0009236">
    <property type="term" value="P:cobalamin biosynthetic process"/>
    <property type="evidence" value="ECO:0007669"/>
    <property type="project" value="UniProtKB-UniRule"/>
</dbReference>
<dbReference type="Pfam" id="PF03186">
    <property type="entry name" value="CobD_Cbib"/>
    <property type="match status" value="1"/>
</dbReference>
<dbReference type="UniPathway" id="UPA00148"/>
<keyword evidence="7 9" id="KW-1133">Transmembrane helix</keyword>
<dbReference type="OrthoDB" id="9811967at2"/>
<evidence type="ECO:0000256" key="5">
    <source>
        <dbReference type="ARBA" id="ARBA00022573"/>
    </source>
</evidence>
<name>A0A133ZMZ3_9FIRM</name>
<protein>
    <recommendedName>
        <fullName evidence="9">Cobalamin biosynthesis protein CobD</fullName>
    </recommendedName>
</protein>
<evidence type="ECO:0000256" key="6">
    <source>
        <dbReference type="ARBA" id="ARBA00022692"/>
    </source>
</evidence>
<comment type="caution">
    <text evidence="10">The sequence shown here is derived from an EMBL/GenBank/DDBJ whole genome shotgun (WGS) entry which is preliminary data.</text>
</comment>
<dbReference type="AlphaFoldDB" id="A0A133ZMZ3"/>
<evidence type="ECO:0000256" key="7">
    <source>
        <dbReference type="ARBA" id="ARBA00022989"/>
    </source>
</evidence>
<dbReference type="GO" id="GO:0048472">
    <property type="term" value="F:threonine-phosphate decarboxylase activity"/>
    <property type="evidence" value="ECO:0007669"/>
    <property type="project" value="InterPro"/>
</dbReference>
<evidence type="ECO:0000256" key="9">
    <source>
        <dbReference type="HAMAP-Rule" id="MF_00024"/>
    </source>
</evidence>
<proteinExistence type="inferred from homology"/>
<organism evidence="10 11">
    <name type="scientific">Lachnoanaerobaculum saburreum</name>
    <dbReference type="NCBI Taxonomy" id="467210"/>
    <lineage>
        <taxon>Bacteria</taxon>
        <taxon>Bacillati</taxon>
        <taxon>Bacillota</taxon>
        <taxon>Clostridia</taxon>
        <taxon>Lachnospirales</taxon>
        <taxon>Lachnospiraceae</taxon>
        <taxon>Lachnoanaerobaculum</taxon>
    </lineage>
</organism>
<evidence type="ECO:0000256" key="3">
    <source>
        <dbReference type="ARBA" id="ARBA00006263"/>
    </source>
</evidence>
<keyword evidence="4 9" id="KW-1003">Cell membrane</keyword>
<dbReference type="RefSeq" id="WP_060931431.1">
    <property type="nucleotide sequence ID" value="NZ_KQ959833.1"/>
</dbReference>
<dbReference type="EMBL" id="LSDA01000099">
    <property type="protein sequence ID" value="KXB56808.1"/>
    <property type="molecule type" value="Genomic_DNA"/>
</dbReference>
<comment type="function">
    <text evidence="9">Converts cobyric acid to cobinamide by the addition of aminopropanol on the F carboxylic group.</text>
</comment>
<dbReference type="STRING" id="467210.HMPREF1866_01718"/>
<comment type="similarity">
    <text evidence="3 9">Belongs to the CobD/CbiB family.</text>
</comment>
<evidence type="ECO:0000256" key="2">
    <source>
        <dbReference type="ARBA" id="ARBA00004953"/>
    </source>
</evidence>
<dbReference type="HAMAP" id="MF_00024">
    <property type="entry name" value="CobD_CbiB"/>
    <property type="match status" value="1"/>
</dbReference>
<evidence type="ECO:0000256" key="8">
    <source>
        <dbReference type="ARBA" id="ARBA00023136"/>
    </source>
</evidence>
<accession>A0A133ZMZ3</accession>
<feature type="transmembrane region" description="Helical" evidence="9">
    <location>
        <begin position="222"/>
        <end position="241"/>
    </location>
</feature>
<dbReference type="NCBIfam" id="TIGR00380">
    <property type="entry name" value="cobal_cbiB"/>
    <property type="match status" value="1"/>
</dbReference>
<comment type="subcellular location">
    <subcellularLocation>
        <location evidence="1 9">Cell membrane</location>
        <topology evidence="1 9">Multi-pass membrane protein</topology>
    </subcellularLocation>
</comment>
<evidence type="ECO:0000256" key="1">
    <source>
        <dbReference type="ARBA" id="ARBA00004651"/>
    </source>
</evidence>
<keyword evidence="8 9" id="KW-0472">Membrane</keyword>
<dbReference type="PANTHER" id="PTHR34308:SF1">
    <property type="entry name" value="COBALAMIN BIOSYNTHESIS PROTEIN CBIB"/>
    <property type="match status" value="1"/>
</dbReference>